<feature type="domain" description="Zinc finger PHD-type" evidence="5">
    <location>
        <begin position="510"/>
        <end position="577"/>
    </location>
</feature>
<evidence type="ECO:0000259" key="5">
    <source>
        <dbReference type="SMART" id="SM00249"/>
    </source>
</evidence>
<name>A0ABQ8AJ06_BRANA</name>
<dbReference type="InterPro" id="IPR013083">
    <property type="entry name" value="Znf_RING/FYVE/PHD"/>
</dbReference>
<keyword evidence="2" id="KW-0677">Repeat</keyword>
<dbReference type="Pfam" id="PF03107">
    <property type="entry name" value="C1_2"/>
    <property type="match status" value="4"/>
</dbReference>
<evidence type="ECO:0000256" key="4">
    <source>
        <dbReference type="ARBA" id="ARBA00022833"/>
    </source>
</evidence>
<keyword evidence="4" id="KW-0862">Zinc</keyword>
<evidence type="ECO:0000256" key="2">
    <source>
        <dbReference type="ARBA" id="ARBA00022737"/>
    </source>
</evidence>
<gene>
    <name evidence="6" type="ORF">HID58_054900</name>
</gene>
<dbReference type="InterPro" id="IPR001965">
    <property type="entry name" value="Znf_PHD"/>
</dbReference>
<dbReference type="InterPro" id="IPR054483">
    <property type="entry name" value="DC1-like_CT"/>
</dbReference>
<keyword evidence="7" id="KW-1185">Reference proteome</keyword>
<reference evidence="6 7" key="1">
    <citation type="submission" date="2021-05" db="EMBL/GenBank/DDBJ databases">
        <title>Genome Assembly of Synthetic Allotetraploid Brassica napus Reveals Homoeologous Exchanges between Subgenomes.</title>
        <authorList>
            <person name="Davis J.T."/>
        </authorList>
    </citation>
    <scope>NUCLEOTIDE SEQUENCE [LARGE SCALE GENOMIC DNA]</scope>
    <source>
        <strain evidence="7">cv. Da-Ae</strain>
        <tissue evidence="6">Seedling</tissue>
    </source>
</reference>
<evidence type="ECO:0000313" key="7">
    <source>
        <dbReference type="Proteomes" id="UP000824890"/>
    </source>
</evidence>
<feature type="domain" description="Zinc finger PHD-type" evidence="5">
    <location>
        <begin position="81"/>
        <end position="168"/>
    </location>
</feature>
<dbReference type="Pfam" id="PF22926">
    <property type="entry name" value="C1-like_CT"/>
    <property type="match status" value="1"/>
</dbReference>
<feature type="non-terminal residue" evidence="6">
    <location>
        <position position="1"/>
    </location>
</feature>
<comment type="caution">
    <text evidence="6">The sequence shown here is derived from an EMBL/GenBank/DDBJ whole genome shotgun (WGS) entry which is preliminary data.</text>
</comment>
<dbReference type="InterPro" id="IPR004146">
    <property type="entry name" value="DC1"/>
</dbReference>
<organism evidence="6 7">
    <name type="scientific">Brassica napus</name>
    <name type="common">Rape</name>
    <dbReference type="NCBI Taxonomy" id="3708"/>
    <lineage>
        <taxon>Eukaryota</taxon>
        <taxon>Viridiplantae</taxon>
        <taxon>Streptophyta</taxon>
        <taxon>Embryophyta</taxon>
        <taxon>Tracheophyta</taxon>
        <taxon>Spermatophyta</taxon>
        <taxon>Magnoliopsida</taxon>
        <taxon>eudicotyledons</taxon>
        <taxon>Gunneridae</taxon>
        <taxon>Pentapetalae</taxon>
        <taxon>rosids</taxon>
        <taxon>malvids</taxon>
        <taxon>Brassicales</taxon>
        <taxon>Brassicaceae</taxon>
        <taxon>Brassiceae</taxon>
        <taxon>Brassica</taxon>
    </lineage>
</organism>
<feature type="domain" description="Zinc finger PHD-type" evidence="5">
    <location>
        <begin position="202"/>
        <end position="262"/>
    </location>
</feature>
<dbReference type="SUPFAM" id="SSF57889">
    <property type="entry name" value="Cysteine-rich domain"/>
    <property type="match status" value="5"/>
</dbReference>
<feature type="domain" description="Zinc finger PHD-type" evidence="5">
    <location>
        <begin position="345"/>
        <end position="407"/>
    </location>
</feature>
<dbReference type="Proteomes" id="UP000824890">
    <property type="component" value="Unassembled WGS sequence"/>
</dbReference>
<dbReference type="SMART" id="SM00249">
    <property type="entry name" value="PHD"/>
    <property type="match status" value="4"/>
</dbReference>
<dbReference type="InterPro" id="IPR046349">
    <property type="entry name" value="C1-like_sf"/>
</dbReference>
<dbReference type="EMBL" id="JAGKQM010000013">
    <property type="protein sequence ID" value="KAH0892471.1"/>
    <property type="molecule type" value="Genomic_DNA"/>
</dbReference>
<proteinExistence type="predicted"/>
<protein>
    <recommendedName>
        <fullName evidence="5">Zinc finger PHD-type domain-containing protein</fullName>
    </recommendedName>
</protein>
<keyword evidence="1" id="KW-0479">Metal-binding</keyword>
<accession>A0ABQ8AJ06</accession>
<evidence type="ECO:0000313" key="6">
    <source>
        <dbReference type="EMBL" id="KAH0892471.1"/>
    </source>
</evidence>
<keyword evidence="3" id="KW-0863">Zinc-finger</keyword>
<evidence type="ECO:0000256" key="3">
    <source>
        <dbReference type="ARBA" id="ARBA00022771"/>
    </source>
</evidence>
<dbReference type="InterPro" id="IPR053192">
    <property type="entry name" value="Vacuole_Formation_Reg"/>
</dbReference>
<dbReference type="PANTHER" id="PTHR32410">
    <property type="entry name" value="CYSTEINE/HISTIDINE-RICH C1 DOMAIN FAMILY PROTEIN"/>
    <property type="match status" value="1"/>
</dbReference>
<sequence length="615" mass="71400">SQTTNSQNYSIAMEHPPPSPFICPVIRSKDSGFPDYKIINGYVSYMIDSSCSLHGVSSHHGHRLDPLYWCNNKESEDEPSWCGACQCKESSTTYYFCNECCVSYHKECVESSPLIKSPLHPKHYLQLFAHRGLTMTHYHDSKIISCSYCGSSVGGDRTTLFYYCFICKFSLYPVCARRPSFLNYQKRHEHTLNHFPRKNDLICDVCGVVDSKSLIYVCLQCDFVVHKNCIYLPFVIKIARHDHRLSFTYSHLRVLLSCGVCHQRIEENYGKYYCTKDCNYVVHSKCATRRNVWDGKELEEEPEEEYENLNSFEVIGDGIIQHFSHSHHMKFEKKITGILYYENKRCQACVLPFYGGNVYNCMDSKCDFVLHEACANLPRTKQHIAHPYPFILQVSDTKNCFFCEYCDRFSCGFRYVCCKGDESISIDVRCAAISEPLYHQSHPHPLFLSNELGKHKPCSMCRKNSIRTLNCIECDFCLCFHCATLPYKVKYEHDEHFITLSYEENASLNWCEVCEKTLDSYKWLYTCNECGVAFHIACLLGKCAFYVKPAQNLSFASHKFNIILINGLTRPICEECKSRCQDKLMIQELYDGIRMLAKEKKTATKIYMFWLVFKD</sequence>
<dbReference type="Gene3D" id="3.30.40.10">
    <property type="entry name" value="Zinc/RING finger domain, C3HC4 (zinc finger)"/>
    <property type="match status" value="1"/>
</dbReference>
<evidence type="ECO:0000256" key="1">
    <source>
        <dbReference type="ARBA" id="ARBA00022723"/>
    </source>
</evidence>
<dbReference type="PANTHER" id="PTHR32410:SF201">
    <property type="entry name" value="ZINC FINGER PHD-TYPE DOMAIN-CONTAINING PROTEIN"/>
    <property type="match status" value="1"/>
</dbReference>